<evidence type="ECO:0000313" key="3">
    <source>
        <dbReference type="RefSeq" id="XP_034116361.2"/>
    </source>
</evidence>
<dbReference type="GeneID" id="117575983"/>
<dbReference type="InterPro" id="IPR015897">
    <property type="entry name" value="CHK_kinase-like"/>
</dbReference>
<dbReference type="Pfam" id="PF02958">
    <property type="entry name" value="EcKL"/>
    <property type="match status" value="1"/>
</dbReference>
<name>A0A6P8XIM7_DROAB</name>
<keyword evidence="2" id="KW-1185">Reference proteome</keyword>
<evidence type="ECO:0000259" key="1">
    <source>
        <dbReference type="SMART" id="SM00587"/>
    </source>
</evidence>
<dbReference type="SMART" id="SM00587">
    <property type="entry name" value="CHK"/>
    <property type="match status" value="1"/>
</dbReference>
<feature type="domain" description="CHK kinase-like" evidence="1">
    <location>
        <begin position="142"/>
        <end position="338"/>
    </location>
</feature>
<dbReference type="PANTHER" id="PTHR11012:SF12">
    <property type="entry name" value="CHK KINASE-LIKE DOMAIN-CONTAINING PROTEIN-RELATED"/>
    <property type="match status" value="1"/>
</dbReference>
<dbReference type="Gene3D" id="3.90.1200.10">
    <property type="match status" value="1"/>
</dbReference>
<dbReference type="InterPro" id="IPR011009">
    <property type="entry name" value="Kinase-like_dom_sf"/>
</dbReference>
<protein>
    <submittedName>
        <fullName evidence="3">Uncharacterized protein LOC117575983</fullName>
    </submittedName>
</protein>
<evidence type="ECO:0000313" key="2">
    <source>
        <dbReference type="Proteomes" id="UP000515160"/>
    </source>
</evidence>
<dbReference type="Proteomes" id="UP000515160">
    <property type="component" value="Chromosome 2R"/>
</dbReference>
<dbReference type="RefSeq" id="XP_034116361.2">
    <property type="nucleotide sequence ID" value="XM_034260470.2"/>
</dbReference>
<dbReference type="OrthoDB" id="8250698at2759"/>
<reference evidence="3" key="1">
    <citation type="submission" date="2025-08" db="UniProtKB">
        <authorList>
            <consortium name="RefSeq"/>
        </authorList>
    </citation>
    <scope>IDENTIFICATION</scope>
    <source>
        <strain evidence="3">15112-1751.03</strain>
        <tissue evidence="3">Whole Adult</tissue>
    </source>
</reference>
<dbReference type="InterPro" id="IPR004119">
    <property type="entry name" value="EcKL"/>
</dbReference>
<gene>
    <name evidence="3" type="primary">LOC117575983</name>
</gene>
<proteinExistence type="predicted"/>
<sequence length="420" mass="49411">MDSSTNNNNYNSDELEAPEWLNTHYFEEVIKQYENAPEVKVTELKISPASAKGDHYASVMFRGNITYTTQKGEFSKSLIIKTMPEVEGHKKDMLGDSHLFKTEIGMYTKVLPKFEKILREVGDETKLCAPCVYYSLEPRQVIIFEDLVPQGYTVMRDRDPTVEELKAVFTKLAKLHAISFHILHENPEYLQEFKYGLSEMPNLLEDPFMTAGISNFIEMLKKFPEYSKYVPIFERFNNDHLDRLKLVMQEYRVNKKPNGYYVLCHGDFHLRNMMFKHNPTNGSFEDIMLLDYQISNLCPITVDLIYSIYMLMGAECRKNNYKDLLNFYFKTFVETLQKIGFKGELPNSAEFWKQMAQHKAYDIFLLTTFFPMICAVKNNTFDPNEVMQSNDFRKKMYFFDLFLGEVKYLIPRFEELGYLD</sequence>
<organism evidence="2 3">
    <name type="scientific">Drosophila albomicans</name>
    <name type="common">Fruit fly</name>
    <dbReference type="NCBI Taxonomy" id="7291"/>
    <lineage>
        <taxon>Eukaryota</taxon>
        <taxon>Metazoa</taxon>
        <taxon>Ecdysozoa</taxon>
        <taxon>Arthropoda</taxon>
        <taxon>Hexapoda</taxon>
        <taxon>Insecta</taxon>
        <taxon>Pterygota</taxon>
        <taxon>Neoptera</taxon>
        <taxon>Endopterygota</taxon>
        <taxon>Diptera</taxon>
        <taxon>Brachycera</taxon>
        <taxon>Muscomorpha</taxon>
        <taxon>Ephydroidea</taxon>
        <taxon>Drosophilidae</taxon>
        <taxon>Drosophila</taxon>
    </lineage>
</organism>
<accession>A0A6P8XIM7</accession>
<dbReference type="AlphaFoldDB" id="A0A6P8XIM7"/>
<dbReference type="SUPFAM" id="SSF56112">
    <property type="entry name" value="Protein kinase-like (PK-like)"/>
    <property type="match status" value="1"/>
</dbReference>
<dbReference type="PANTHER" id="PTHR11012">
    <property type="entry name" value="PROTEIN KINASE-LIKE DOMAIN-CONTAINING"/>
    <property type="match status" value="1"/>
</dbReference>